<feature type="domain" description="Ig-like" evidence="2">
    <location>
        <begin position="1"/>
        <end position="80"/>
    </location>
</feature>
<feature type="domain" description="Ig-like" evidence="2">
    <location>
        <begin position="2610"/>
        <end position="2698"/>
    </location>
</feature>
<dbReference type="SMART" id="SM00409">
    <property type="entry name" value="IG"/>
    <property type="match status" value="6"/>
</dbReference>
<name>A0ABM5EUL5_9SAUR</name>
<feature type="region of interest" description="Disordered" evidence="1">
    <location>
        <begin position="257"/>
        <end position="277"/>
    </location>
</feature>
<dbReference type="InterPro" id="IPR003599">
    <property type="entry name" value="Ig_sub"/>
</dbReference>
<feature type="domain" description="Ig-like" evidence="2">
    <location>
        <begin position="464"/>
        <end position="553"/>
    </location>
</feature>
<dbReference type="Pfam" id="PF07679">
    <property type="entry name" value="I-set"/>
    <property type="match status" value="6"/>
</dbReference>
<dbReference type="SMART" id="SM00408">
    <property type="entry name" value="IGc2"/>
    <property type="match status" value="6"/>
</dbReference>
<evidence type="ECO:0000259" key="2">
    <source>
        <dbReference type="PROSITE" id="PS50835"/>
    </source>
</evidence>
<feature type="region of interest" description="Disordered" evidence="1">
    <location>
        <begin position="2077"/>
        <end position="2182"/>
    </location>
</feature>
<dbReference type="InterPro" id="IPR036179">
    <property type="entry name" value="Ig-like_dom_sf"/>
</dbReference>
<feature type="compositionally biased region" description="Basic and acidic residues" evidence="1">
    <location>
        <begin position="2127"/>
        <end position="2156"/>
    </location>
</feature>
<dbReference type="SUPFAM" id="SSF48726">
    <property type="entry name" value="Immunoglobulin"/>
    <property type="match status" value="6"/>
</dbReference>
<dbReference type="PROSITE" id="PS50835">
    <property type="entry name" value="IG_LIKE"/>
    <property type="match status" value="6"/>
</dbReference>
<dbReference type="RefSeq" id="XP_072836847.1">
    <property type="nucleotide sequence ID" value="XM_072980746.1"/>
</dbReference>
<dbReference type="Gene3D" id="2.60.40.10">
    <property type="entry name" value="Immunoglobulins"/>
    <property type="match status" value="6"/>
</dbReference>
<reference evidence="3" key="1">
    <citation type="submission" date="2025-05" db="UniProtKB">
        <authorList>
            <consortium name="RefSeq"/>
        </authorList>
    </citation>
    <scope>NUCLEOTIDE SEQUENCE [LARGE SCALE GENOMIC DNA]</scope>
</reference>
<feature type="domain" description="Ig-like" evidence="2">
    <location>
        <begin position="2213"/>
        <end position="2299"/>
    </location>
</feature>
<dbReference type="Proteomes" id="UP001652642">
    <property type="component" value="Chromosome 1"/>
</dbReference>
<accession>A0ABM5EUL5</accession>
<feature type="domain" description="Ig-like" evidence="2">
    <location>
        <begin position="682"/>
        <end position="771"/>
    </location>
</feature>
<sequence length="2700" mass="303983">MGEPAVFQCRLSAFPSPHITWFHNNRQIPQSLRRVIKTESCMDMHSSSLEVKEVQERDSGSYKIFAINSEGSAESTASLLVAHGVGHNAKYLEFLRKSEHTREHIESMVQKRRDERLKVDLRCIGSPFDKKQETEQVLTALSPGKGRVRTISFGKMPPVRQEFVYNKDQVRKQHPVRQECEKEALLDEEIKLKLQRLREARKAKLEKKKTCLAQESAEVRVVGFRDKQGVSHRVCRASQVKGKGSIFQTIEQIDEKTVSPTVPSTEQMTRGSSGQGFEKTSEFQTRMERILGLSGASQVPQELVKKSNRAEMFERQALKGAMKEQVPEQGAIQNIRWRYGTYAQEESGQSRMDIRLGEHTTDGFKTTKTAKKNPSPLVYVLLTDDANEARKPEIVMSDTITFNVNKTTAVSETSKMNRSIETTDEHPAKTQEDLLAEITKAETEIKEPDADLESPLPKYPEPSPPFFTQDIESQEVNEGETCVFNCGFQGYPYVTVIWYNNDKPLPLDHECTINTTEYHSTLTFSAVVHDQEGSITCVIFNQHGTATTSGTLKVRLKDQPELEPCKICEIKLLSDYTEEEEELSVAFESAKKDDVVLSTDKKATLSLPQVSFTKPCISDQDLLSLPVEIKITAPTPTPEQDEEFKEVIKSLEFVPDEAAEEQTSAGIKHKFKFSFDVVHEPPKIIKEIQQHIRCREGDSVVLECFISAEPLPIVTWFWNDQVLNPTENFCLEEENGIYKLCVRKVSMSDTGTYKCVAENKAGVVETACDLSVDPAVEILSSDKEQIDLKNLQSKVKGVPELWDNYLQSSAGQKETNFSDRACSENQRFHSVGSLDFTEKETGIPSREMESQLPNYLNDIMKSLLADESESPVFQIQDQKELSKGMESKVEEQRAVITSGLDSHLDNKLRTILAEPENVKVEGMDKGAMTEISSSQFENVIESHTEIGTSVAVEETSSHDLEYAVRHEKDQVAVFEEIGKISKDLSFTELGYIISQSESRMPSGEENKETGDVVSQEIAEYLGPDLEKLQYVQCRHSSQEEIPSTDIIETSFKEGKEQIYISEQEQNSKVSVDLCLPSPIVKLPQDDSAIPQDVQCFTDMLSKHFQDVPSKEEARMSHLQSISDEIIDLSKTDRLDSELGKEEAFQEVAEEQQDIFRIDKRQTSRSTVSDIEKDILIHEEKMSGFGGEKERGIYGDKELIGKEEADKPERVFLLKSVLSVGENVEKNTEEQIETLEPTDQYLIADKFATSLDAKPVYSNREHIDKEQSELKSEQVYAKEGFVLDLTEDDRNQMKDSVHIGRSSLKQDIHSDQPISDNNGVTEQIQHTQEIILSLERKEIDLSCTSFDTETVIEQQEETVVKDILNLEGSDTDKDKLIENIEADATEVLNNKDVHKESEPVEEEKAGLKEVSPHIENISQSKEDEIPKALHLGFDRDELISVTTHEISQQSTSFVEEKTEKIGRKDIEIGDWITEGVESGITKSAQKSESFLEKFVHSDQGHFDVNVHVKEGSNAQQPSVPPPNDRCDSKQAYTQAEEIYLKKLYSASEDGTQNVTENVDKIIYSSHADSSSMEATMGEESLQECVSPENGDIHLKLSFLNVDNVSGQEEKKSSQGEMSLKLLYSASEEMEDIQGEHLTSMQEIYNDNQVLKESSDYRDGTTTEETEQQTPQGTFDLKAHAASLSQGVLLKESEISQKVAECSFNLKYAFEMMGTETESFTKQLQSTGILEEGISLSEELRQSYKKQVEGENSLEQKQQTEEEWSVAQLLRKALEGTTVSVEEDILEKQRCGCEGTISEEEVLKMPDEAFIWGQPENIPLSQYFQNVVKEAGIPESGIVVPEADSFISDLKKAVREEASQSIHKAEREEMHTTEYSFARELRTSPERNDTDKLVQIEIVAKEQNSVVQESSDTSAKEPSLAQFLLSLKNESLTSQEGERADLTHLKEQEYSVQCQLEEQRETNKFVDSSVGNLNESVISETTLQTQELNIHPEKETDFSLTKYLLVAGKEEIPDVKDTSAKTLCREGSITSLEVEDVTFSTVYDYYNQQQEFTRPLSPESEMSIDIESLSGDEMVESERFYTPTSPVENFESPMSFTSYHTPVGSPERYSTPSENRYSTPSENRYSTPSEERYSTPSEERYSTPSEERFSTPSEERNVDTMSSPTHLVRGSTPSERYQTPTGSLLQQRSFSLEELRAEMFGTPCEALEPKGNEMPPAFIQPLTKRKIYENSTLRFIVEVIGSPVPEVKWYRNKSLLEQDSRLKIQKEGDVCILEIQNIKKAEGGEYMCHAVNIIGEAKSITQVEVLPHDGRGLALPPPVTHQHVIEFDVEPTSRTPSPQEILLEVELDEADIKECEKQVKIATLPELASDNQSMIVSLDVLPLSLVEHTVDLARKENKDVQIDFEVTEMPPRFTTPISDIEIPEKSEASFHCKVLGCPAPVVQWFKESECISPDSLKYAVANENGRHSLTIQDVGYSDSGMYICKAVNTVGEAICRCFLAVTECQRSLAVGDDGGVSSDRPQKIDLLVDNAIRNGSQTEIELEFEFERDTDDSQKAVRLVAVTEQEQEEEGESCVNINFDVFAEPSKEEKIEFKAESTDSCSFEFQVTESPPKFTKNISDCASFVGTSARFQCQTAGSPKPAIHWFRKGVLISGERYHMEESQEGCHSLLIRNLVQDDEGEYKCVATNKAGTAHSIAFLTIL</sequence>
<evidence type="ECO:0000313" key="3">
    <source>
        <dbReference type="Proteomes" id="UP001652642"/>
    </source>
</evidence>
<dbReference type="InterPro" id="IPR003598">
    <property type="entry name" value="Ig_sub2"/>
</dbReference>
<feature type="compositionally biased region" description="Polar residues" evidence="1">
    <location>
        <begin position="258"/>
        <end position="272"/>
    </location>
</feature>
<feature type="domain" description="Ig-like" evidence="2">
    <location>
        <begin position="2409"/>
        <end position="2493"/>
    </location>
</feature>
<dbReference type="InterPro" id="IPR013098">
    <property type="entry name" value="Ig_I-set"/>
</dbReference>
<dbReference type="InterPro" id="IPR007110">
    <property type="entry name" value="Ig-like_dom"/>
</dbReference>
<feature type="compositionally biased region" description="Polar residues" evidence="1">
    <location>
        <begin position="2157"/>
        <end position="2182"/>
    </location>
</feature>
<gene>
    <name evidence="4" type="primary">LOC140702200</name>
</gene>
<reference evidence="4" key="2">
    <citation type="submission" date="2025-08" db="UniProtKB">
        <authorList>
            <consortium name="RefSeq"/>
        </authorList>
    </citation>
    <scope>IDENTIFICATION</scope>
</reference>
<protein>
    <recommendedName>
        <fullName evidence="2">Ig-like domain-containing protein</fullName>
    </recommendedName>
</protein>
<dbReference type="PANTHER" id="PTHR47633:SF14">
    <property type="entry name" value="IG-LIKE DOMAIN-CONTAINING PROTEIN"/>
    <property type="match status" value="1"/>
</dbReference>
<feature type="compositionally biased region" description="Polar residues" evidence="1">
    <location>
        <begin position="2106"/>
        <end position="2126"/>
    </location>
</feature>
<dbReference type="InterPro" id="IPR013783">
    <property type="entry name" value="Ig-like_fold"/>
</dbReference>
<evidence type="ECO:0000256" key="1">
    <source>
        <dbReference type="SAM" id="MobiDB-lite"/>
    </source>
</evidence>
<organism evidence="3 4">
    <name type="scientific">Pogona vitticeps</name>
    <name type="common">central bearded dragon</name>
    <dbReference type="NCBI Taxonomy" id="103695"/>
    <lineage>
        <taxon>Eukaryota</taxon>
        <taxon>Metazoa</taxon>
        <taxon>Chordata</taxon>
        <taxon>Craniata</taxon>
        <taxon>Vertebrata</taxon>
        <taxon>Euteleostomi</taxon>
        <taxon>Lepidosauria</taxon>
        <taxon>Squamata</taxon>
        <taxon>Bifurcata</taxon>
        <taxon>Unidentata</taxon>
        <taxon>Episquamata</taxon>
        <taxon>Toxicofera</taxon>
        <taxon>Iguania</taxon>
        <taxon>Acrodonta</taxon>
        <taxon>Agamidae</taxon>
        <taxon>Amphibolurinae</taxon>
        <taxon>Pogona</taxon>
    </lineage>
</organism>
<feature type="compositionally biased region" description="Polar residues" evidence="1">
    <location>
        <begin position="2080"/>
        <end position="2098"/>
    </location>
</feature>
<evidence type="ECO:0000313" key="4">
    <source>
        <dbReference type="RefSeq" id="XP_072836847.1"/>
    </source>
</evidence>
<dbReference type="GeneID" id="140702200"/>
<keyword evidence="3" id="KW-1185">Reference proteome</keyword>
<proteinExistence type="predicted"/>
<dbReference type="PANTHER" id="PTHR47633">
    <property type="entry name" value="IMMUNOGLOBULIN"/>
    <property type="match status" value="1"/>
</dbReference>